<dbReference type="AlphaFoldDB" id="A0A0C6FV52"/>
<dbReference type="EMBL" id="AP014705">
    <property type="protein sequence ID" value="BAQ49464.1"/>
    <property type="molecule type" value="Genomic_DNA"/>
</dbReference>
<geneLocation type="plasmid" evidence="2">
    <name>pMaq22A_1p DNA</name>
</geneLocation>
<dbReference type="RefSeq" id="WP_060850516.1">
    <property type="nucleotide sequence ID" value="NZ_AP014705.1"/>
</dbReference>
<reference evidence="2" key="2">
    <citation type="submission" date="2015-01" db="EMBL/GenBank/DDBJ databases">
        <title>Complete genome sequence of Methylobacterium aquaticum strain 22A.</title>
        <authorList>
            <person name="Tani A."/>
            <person name="Ogura Y."/>
            <person name="Hayashi T."/>
        </authorList>
    </citation>
    <scope>NUCLEOTIDE SEQUENCE [LARGE SCALE GENOMIC DNA]</scope>
    <source>
        <strain evidence="2">MA-22A</strain>
        <plasmid evidence="2">Plasmid pMaq22A_1p DNA</plasmid>
    </source>
</reference>
<dbReference type="Proteomes" id="UP000061432">
    <property type="component" value="Plasmid pMaq22A_1p"/>
</dbReference>
<reference evidence="1 2" key="1">
    <citation type="journal article" date="2015" name="Genome Announc.">
        <title>Complete Genome Sequence of Methylobacterium aquaticum Strain 22A, Isolated from Racomitrium japonicum Moss.</title>
        <authorList>
            <person name="Tani A."/>
            <person name="Ogura Y."/>
            <person name="Hayashi T."/>
            <person name="Kimbara K."/>
        </authorList>
    </citation>
    <scope>NUCLEOTIDE SEQUENCE [LARGE SCALE GENOMIC DNA]</scope>
    <source>
        <strain evidence="1 2">MA-22A</strain>
        <plasmid evidence="2">Plasmid pMaq22A_1p DNA</plasmid>
    </source>
</reference>
<dbReference type="PATRIC" id="fig|270351.10.peg.6538"/>
<keyword evidence="1" id="KW-0614">Plasmid</keyword>
<evidence type="ECO:0000313" key="2">
    <source>
        <dbReference type="Proteomes" id="UP000061432"/>
    </source>
</evidence>
<dbReference type="OrthoDB" id="8005406at2"/>
<protein>
    <submittedName>
        <fullName evidence="1">Uncharacterized protein</fullName>
    </submittedName>
</protein>
<name>A0A0C6FV52_9HYPH</name>
<proteinExistence type="predicted"/>
<organism evidence="1 2">
    <name type="scientific">Methylobacterium aquaticum</name>
    <dbReference type="NCBI Taxonomy" id="270351"/>
    <lineage>
        <taxon>Bacteria</taxon>
        <taxon>Pseudomonadati</taxon>
        <taxon>Pseudomonadota</taxon>
        <taxon>Alphaproteobacteria</taxon>
        <taxon>Hyphomicrobiales</taxon>
        <taxon>Methylobacteriaceae</taxon>
        <taxon>Methylobacterium</taxon>
    </lineage>
</organism>
<sequence length="216" mass="23744">MPEIEVPCPTCSGTANMTPGGGRNNLKDRCTTCGGRRTILARPGESRETSWPFAVLGAEPAEEKIARLTRERDETATQAAACGEEVDRVRVEIGAVQAENERLKADAEGWRSLWFEANRATSAWAYQSCKDKITLAESERKRVATITPEQAALLARMLEPLARADRAIGEESGPFRFETATGYRDLAREDLRSAGEAYRLLKASSTPTQETSHVEI</sequence>
<accession>A0A0C6FV52</accession>
<gene>
    <name evidence="1" type="ORF">Maq22A_1p36270</name>
</gene>
<dbReference type="KEGG" id="maqu:Maq22A_1p36270"/>
<evidence type="ECO:0000313" key="1">
    <source>
        <dbReference type="EMBL" id="BAQ49464.1"/>
    </source>
</evidence>